<evidence type="ECO:0000313" key="2">
    <source>
        <dbReference type="EMBL" id="CAJ1064845.1"/>
    </source>
</evidence>
<keyword evidence="3" id="KW-1185">Reference proteome</keyword>
<name>A0AAV1FV65_XYRNO</name>
<sequence>MTFGRSSSYIYSLGMKKAPTEDPQSCFSLSTSPAEGSHSLSHFHLDDDKHETGRMKETKNSKFSVCLLSFVRFSFLYVSAGEVKTTQDENVLTVRAPVRLQHGHKHGCSWAGVH</sequence>
<proteinExistence type="predicted"/>
<organism evidence="2 3">
    <name type="scientific">Xyrichtys novacula</name>
    <name type="common">Pearly razorfish</name>
    <name type="synonym">Hemipteronotus novacula</name>
    <dbReference type="NCBI Taxonomy" id="13765"/>
    <lineage>
        <taxon>Eukaryota</taxon>
        <taxon>Metazoa</taxon>
        <taxon>Chordata</taxon>
        <taxon>Craniata</taxon>
        <taxon>Vertebrata</taxon>
        <taxon>Euteleostomi</taxon>
        <taxon>Actinopterygii</taxon>
        <taxon>Neopterygii</taxon>
        <taxon>Teleostei</taxon>
        <taxon>Neoteleostei</taxon>
        <taxon>Acanthomorphata</taxon>
        <taxon>Eupercaria</taxon>
        <taxon>Labriformes</taxon>
        <taxon>Labridae</taxon>
        <taxon>Xyrichtys</taxon>
    </lineage>
</organism>
<evidence type="ECO:0000313" key="3">
    <source>
        <dbReference type="Proteomes" id="UP001178508"/>
    </source>
</evidence>
<protein>
    <submittedName>
        <fullName evidence="2">Uncharacterized protein</fullName>
    </submittedName>
</protein>
<dbReference type="EMBL" id="OY660873">
    <property type="protein sequence ID" value="CAJ1064845.1"/>
    <property type="molecule type" value="Genomic_DNA"/>
</dbReference>
<gene>
    <name evidence="2" type="ORF">XNOV1_A008941</name>
</gene>
<evidence type="ECO:0000256" key="1">
    <source>
        <dbReference type="SAM" id="MobiDB-lite"/>
    </source>
</evidence>
<accession>A0AAV1FV65</accession>
<dbReference type="AlphaFoldDB" id="A0AAV1FV65"/>
<feature type="compositionally biased region" description="Polar residues" evidence="1">
    <location>
        <begin position="22"/>
        <end position="40"/>
    </location>
</feature>
<dbReference type="Proteomes" id="UP001178508">
    <property type="component" value="Chromosome 10"/>
</dbReference>
<feature type="region of interest" description="Disordered" evidence="1">
    <location>
        <begin position="17"/>
        <end position="45"/>
    </location>
</feature>
<reference evidence="2" key="1">
    <citation type="submission" date="2023-08" db="EMBL/GenBank/DDBJ databases">
        <authorList>
            <person name="Alioto T."/>
            <person name="Alioto T."/>
            <person name="Gomez Garrido J."/>
        </authorList>
    </citation>
    <scope>NUCLEOTIDE SEQUENCE</scope>
</reference>